<dbReference type="Gramene" id="OQU79692">
    <property type="protein sequence ID" value="OQU79692"/>
    <property type="gene ID" value="SORBI_3008G180550"/>
</dbReference>
<name>A0A1Z5R7C3_SORBI</name>
<evidence type="ECO:0000256" key="1">
    <source>
        <dbReference type="SAM" id="MobiDB-lite"/>
    </source>
</evidence>
<dbReference type="AlphaFoldDB" id="A0A1Z5R7C3"/>
<sequence>MAPSEPRHTAGSANSDSTPASGIAVPSVLHGYSSEATHQVTGWRVGRPNHHRQIVPPPIRIRTPDNTQQLNGAQQLLFFTFLRSFFGRPRPRRANHHFAHDLEEGVAQGSPVGIAQNSVIRRGGASSAQCRSI</sequence>
<reference evidence="2 3" key="1">
    <citation type="journal article" date="2009" name="Nature">
        <title>The Sorghum bicolor genome and the diversification of grasses.</title>
        <authorList>
            <person name="Paterson A.H."/>
            <person name="Bowers J.E."/>
            <person name="Bruggmann R."/>
            <person name="Dubchak I."/>
            <person name="Grimwood J."/>
            <person name="Gundlach H."/>
            <person name="Haberer G."/>
            <person name="Hellsten U."/>
            <person name="Mitros T."/>
            <person name="Poliakov A."/>
            <person name="Schmutz J."/>
            <person name="Spannagl M."/>
            <person name="Tang H."/>
            <person name="Wang X."/>
            <person name="Wicker T."/>
            <person name="Bharti A.K."/>
            <person name="Chapman J."/>
            <person name="Feltus F.A."/>
            <person name="Gowik U."/>
            <person name="Grigoriev I.V."/>
            <person name="Lyons E."/>
            <person name="Maher C.A."/>
            <person name="Martis M."/>
            <person name="Narechania A."/>
            <person name="Otillar R.P."/>
            <person name="Penning B.W."/>
            <person name="Salamov A.A."/>
            <person name="Wang Y."/>
            <person name="Zhang L."/>
            <person name="Carpita N.C."/>
            <person name="Freeling M."/>
            <person name="Gingle A.R."/>
            <person name="Hash C.T."/>
            <person name="Keller B."/>
            <person name="Klein P."/>
            <person name="Kresovich S."/>
            <person name="McCann M.C."/>
            <person name="Ming R."/>
            <person name="Peterson D.G."/>
            <person name="Mehboob-ur-Rahman"/>
            <person name="Ware D."/>
            <person name="Westhoff P."/>
            <person name="Mayer K.F."/>
            <person name="Messing J."/>
            <person name="Rokhsar D.S."/>
        </authorList>
    </citation>
    <scope>NUCLEOTIDE SEQUENCE [LARGE SCALE GENOMIC DNA]</scope>
    <source>
        <strain evidence="3">cv. BTx623</strain>
    </source>
</reference>
<keyword evidence="3" id="KW-1185">Reference proteome</keyword>
<feature type="region of interest" description="Disordered" evidence="1">
    <location>
        <begin position="1"/>
        <end position="60"/>
    </location>
</feature>
<proteinExistence type="predicted"/>
<organism evidence="2 3">
    <name type="scientific">Sorghum bicolor</name>
    <name type="common">Sorghum</name>
    <name type="synonym">Sorghum vulgare</name>
    <dbReference type="NCBI Taxonomy" id="4558"/>
    <lineage>
        <taxon>Eukaryota</taxon>
        <taxon>Viridiplantae</taxon>
        <taxon>Streptophyta</taxon>
        <taxon>Embryophyta</taxon>
        <taxon>Tracheophyta</taxon>
        <taxon>Spermatophyta</taxon>
        <taxon>Magnoliopsida</taxon>
        <taxon>Liliopsida</taxon>
        <taxon>Poales</taxon>
        <taxon>Poaceae</taxon>
        <taxon>PACMAD clade</taxon>
        <taxon>Panicoideae</taxon>
        <taxon>Andropogonodae</taxon>
        <taxon>Andropogoneae</taxon>
        <taxon>Sorghinae</taxon>
        <taxon>Sorghum</taxon>
    </lineage>
</organism>
<protein>
    <submittedName>
        <fullName evidence="2">Uncharacterized protein</fullName>
    </submittedName>
</protein>
<reference evidence="3" key="2">
    <citation type="journal article" date="2018" name="Plant J.">
        <title>The Sorghum bicolor reference genome: improved assembly, gene annotations, a transcriptome atlas, and signatures of genome organization.</title>
        <authorList>
            <person name="McCormick R.F."/>
            <person name="Truong S.K."/>
            <person name="Sreedasyam A."/>
            <person name="Jenkins J."/>
            <person name="Shu S."/>
            <person name="Sims D."/>
            <person name="Kennedy M."/>
            <person name="Amirebrahimi M."/>
            <person name="Weers B.D."/>
            <person name="McKinley B."/>
            <person name="Mattison A."/>
            <person name="Morishige D.T."/>
            <person name="Grimwood J."/>
            <person name="Schmutz J."/>
            <person name="Mullet J.E."/>
        </authorList>
    </citation>
    <scope>NUCLEOTIDE SEQUENCE [LARGE SCALE GENOMIC DNA]</scope>
    <source>
        <strain evidence="3">cv. BTx623</strain>
    </source>
</reference>
<evidence type="ECO:0000313" key="2">
    <source>
        <dbReference type="EMBL" id="OQU79692.1"/>
    </source>
</evidence>
<dbReference type="Proteomes" id="UP000000768">
    <property type="component" value="Chromosome 8"/>
</dbReference>
<accession>A0A1Z5R7C3</accession>
<dbReference type="EMBL" id="CM000767">
    <property type="protein sequence ID" value="OQU79692.1"/>
    <property type="molecule type" value="Genomic_DNA"/>
</dbReference>
<evidence type="ECO:0000313" key="3">
    <source>
        <dbReference type="Proteomes" id="UP000000768"/>
    </source>
</evidence>
<dbReference type="InParanoid" id="A0A1Z5R7C3"/>
<gene>
    <name evidence="2" type="ORF">SORBI_3008G180550</name>
</gene>
<feature type="compositionally biased region" description="Polar residues" evidence="1">
    <location>
        <begin position="11"/>
        <end position="20"/>
    </location>
</feature>